<reference evidence="2 3" key="1">
    <citation type="submission" date="2020-02" db="EMBL/GenBank/DDBJ databases">
        <authorList>
            <person name="Hogendoorn C."/>
        </authorList>
    </citation>
    <scope>NUCLEOTIDE SEQUENCE [LARGE SCALE GENOMIC DNA]</scope>
    <source>
        <strain evidence="2">R501</strain>
    </source>
</reference>
<sequence length="100" mass="10831">MGMAIRMAMAPRTTLSTQLKKPRRVHPAFCGALPATLSSPFREVRLGRPLGTAGTALKGIREGKGCRSEPGKHRGRMPLGILQKVADGLHGRPTYSPYDH</sequence>
<accession>A0A6F8ZET2</accession>
<dbReference type="Proteomes" id="UP000503399">
    <property type="component" value="Chromosome"/>
</dbReference>
<protein>
    <submittedName>
        <fullName evidence="2">Uncharacterized protein</fullName>
    </submittedName>
</protein>
<dbReference type="EMBL" id="LR778114">
    <property type="protein sequence ID" value="CAB1128506.1"/>
    <property type="molecule type" value="Genomic_DNA"/>
</dbReference>
<evidence type="ECO:0000256" key="1">
    <source>
        <dbReference type="SAM" id="MobiDB-lite"/>
    </source>
</evidence>
<proteinExistence type="predicted"/>
<feature type="region of interest" description="Disordered" evidence="1">
    <location>
        <begin position="1"/>
        <end position="21"/>
    </location>
</feature>
<keyword evidence="3" id="KW-1185">Reference proteome</keyword>
<evidence type="ECO:0000313" key="3">
    <source>
        <dbReference type="Proteomes" id="UP000503399"/>
    </source>
</evidence>
<dbReference type="AlphaFoldDB" id="A0A6F8ZET2"/>
<evidence type="ECO:0000313" key="2">
    <source>
        <dbReference type="EMBL" id="CAB1128506.1"/>
    </source>
</evidence>
<dbReference type="KEGG" id="hfv:R50_1000"/>
<organism evidence="2 3">
    <name type="scientific">Candidatus Hydrogenisulfobacillus filiaventi</name>
    <dbReference type="NCBI Taxonomy" id="2707344"/>
    <lineage>
        <taxon>Bacteria</taxon>
        <taxon>Bacillati</taxon>
        <taxon>Bacillota</taxon>
        <taxon>Clostridia</taxon>
        <taxon>Eubacteriales</taxon>
        <taxon>Clostridiales Family XVII. Incertae Sedis</taxon>
        <taxon>Candidatus Hydrogenisulfobacillus</taxon>
    </lineage>
</organism>
<name>A0A6F8ZET2_9FIRM</name>
<gene>
    <name evidence="2" type="ORF">R50_1000</name>
</gene>